<dbReference type="GO" id="GO:0005789">
    <property type="term" value="C:endoplasmic reticulum membrane"/>
    <property type="evidence" value="ECO:0007669"/>
    <property type="project" value="TreeGrafter"/>
</dbReference>
<evidence type="ECO:0000256" key="1">
    <source>
        <dbReference type="ARBA" id="ARBA00022468"/>
    </source>
</evidence>
<dbReference type="AlphaFoldDB" id="A0A0H2SCH1"/>
<feature type="compositionally biased region" description="Basic and acidic residues" evidence="2">
    <location>
        <begin position="472"/>
        <end position="485"/>
    </location>
</feature>
<keyword evidence="3" id="KW-0472">Membrane</keyword>
<dbReference type="InterPro" id="IPR035969">
    <property type="entry name" value="Rab-GAP_TBC_sf"/>
</dbReference>
<dbReference type="Gene3D" id="1.10.472.80">
    <property type="entry name" value="Ypt/Rab-GAP domain of gyp1p, domain 3"/>
    <property type="match status" value="1"/>
</dbReference>
<dbReference type="Proteomes" id="UP000053477">
    <property type="component" value="Unassembled WGS sequence"/>
</dbReference>
<keyword evidence="3" id="KW-1133">Transmembrane helix</keyword>
<dbReference type="STRING" id="27342.A0A0H2SCH1"/>
<keyword evidence="1" id="KW-0343">GTPase activation</keyword>
<dbReference type="InterPro" id="IPR000195">
    <property type="entry name" value="Rab-GAP-TBC_dom"/>
</dbReference>
<feature type="region of interest" description="Disordered" evidence="2">
    <location>
        <begin position="373"/>
        <end position="403"/>
    </location>
</feature>
<protein>
    <recommendedName>
        <fullName evidence="4">Rab-GAP TBC domain-containing protein</fullName>
    </recommendedName>
</protein>
<dbReference type="GO" id="GO:0005096">
    <property type="term" value="F:GTPase activator activity"/>
    <property type="evidence" value="ECO:0007669"/>
    <property type="project" value="UniProtKB-KW"/>
</dbReference>
<feature type="transmembrane region" description="Helical" evidence="3">
    <location>
        <begin position="504"/>
        <end position="522"/>
    </location>
</feature>
<evidence type="ECO:0000256" key="2">
    <source>
        <dbReference type="SAM" id="MobiDB-lite"/>
    </source>
</evidence>
<sequence length="553" mass="62365">MNRVMEKKLSDEETIAEGFSVGEAVRRRDWKLLRKLSLRPGGFGKERFSAWLFLVNANGAIDDDPDDPKLPKHGEAGEEHDDDSDPEFMHPDEHQIRLDTNRSFVLYPSEEQRDRAELQSDLNDLITTVFRKHPRLNYFQGYHDIVTVIYLTLPEPHRLRVCEKLSLHRLRDAMGTGLEPVIAQLRILKLLLRLADKPFSELLESNTPLPYYALSNLLTLFSHDVPTLPLIQHIFDYLLCRPPIISVYLVAAITLVRKDEALILEEEGEDGMLHSLLSSLPYFSDERSTNISEDTSDAEVEGTDTILNNLSSTGCDEVTLENDSLLVTATNESTNQDTDANEGFTEKPALIQHSEDEQRQCINAEKLEVSLNDNEDLGDRIKVDERAASTSPGDSPPRAQRKTTYLPQILEQADELFTRYPPTHPDLHVSSILGPRSVVFTWSEIQDELLGDEEAEAIVSQPEFVVLAYRDPEETDRRKEHDRGESVSALKPPRKTPLHLGSRTLLLTGVAVAGVAVAVYSLKTRGGVRGRVDDLKKAGQWLTELLNTQIHPF</sequence>
<evidence type="ECO:0000313" key="5">
    <source>
        <dbReference type="EMBL" id="KLO19413.1"/>
    </source>
</evidence>
<dbReference type="EMBL" id="KQ085887">
    <property type="protein sequence ID" value="KLO19413.1"/>
    <property type="molecule type" value="Genomic_DNA"/>
</dbReference>
<dbReference type="PANTHER" id="PTHR20913:SF7">
    <property type="entry name" value="RE60063P"/>
    <property type="match status" value="1"/>
</dbReference>
<dbReference type="SMART" id="SM00164">
    <property type="entry name" value="TBC"/>
    <property type="match status" value="1"/>
</dbReference>
<accession>A0A0H2SCH1</accession>
<reference evidence="5 6" key="1">
    <citation type="submission" date="2015-04" db="EMBL/GenBank/DDBJ databases">
        <title>Complete genome sequence of Schizopora paradoxa KUC8140, a cosmopolitan wood degrader in East Asia.</title>
        <authorList>
            <consortium name="DOE Joint Genome Institute"/>
            <person name="Min B."/>
            <person name="Park H."/>
            <person name="Jang Y."/>
            <person name="Kim J.-J."/>
            <person name="Kim K.H."/>
            <person name="Pangilinan J."/>
            <person name="Lipzen A."/>
            <person name="Riley R."/>
            <person name="Grigoriev I.V."/>
            <person name="Spatafora J.W."/>
            <person name="Choi I.-G."/>
        </authorList>
    </citation>
    <scope>NUCLEOTIDE SEQUENCE [LARGE SCALE GENOMIC DNA]</scope>
    <source>
        <strain evidence="5 6">KUC8140</strain>
    </source>
</reference>
<dbReference type="InParanoid" id="A0A0H2SCH1"/>
<dbReference type="GO" id="GO:0006888">
    <property type="term" value="P:endoplasmic reticulum to Golgi vesicle-mediated transport"/>
    <property type="evidence" value="ECO:0007669"/>
    <property type="project" value="TreeGrafter"/>
</dbReference>
<dbReference type="PROSITE" id="PS50086">
    <property type="entry name" value="TBC_RABGAP"/>
    <property type="match status" value="1"/>
</dbReference>
<feature type="domain" description="Rab-GAP TBC" evidence="4">
    <location>
        <begin position="20"/>
        <end position="242"/>
    </location>
</feature>
<feature type="compositionally biased region" description="Basic and acidic residues" evidence="2">
    <location>
        <begin position="67"/>
        <end position="77"/>
    </location>
</feature>
<dbReference type="Pfam" id="PF00566">
    <property type="entry name" value="RabGAP-TBC"/>
    <property type="match status" value="1"/>
</dbReference>
<feature type="region of interest" description="Disordered" evidence="2">
    <location>
        <begin position="63"/>
        <end position="93"/>
    </location>
</feature>
<organism evidence="5 6">
    <name type="scientific">Schizopora paradoxa</name>
    <dbReference type="NCBI Taxonomy" id="27342"/>
    <lineage>
        <taxon>Eukaryota</taxon>
        <taxon>Fungi</taxon>
        <taxon>Dikarya</taxon>
        <taxon>Basidiomycota</taxon>
        <taxon>Agaricomycotina</taxon>
        <taxon>Agaricomycetes</taxon>
        <taxon>Hymenochaetales</taxon>
        <taxon>Schizoporaceae</taxon>
        <taxon>Schizopora</taxon>
    </lineage>
</organism>
<feature type="region of interest" description="Disordered" evidence="2">
    <location>
        <begin position="472"/>
        <end position="495"/>
    </location>
</feature>
<proteinExistence type="predicted"/>
<dbReference type="InterPro" id="IPR045913">
    <property type="entry name" value="TBC20/Gyp8-like"/>
</dbReference>
<dbReference type="OrthoDB" id="206700at2759"/>
<keyword evidence="3" id="KW-0812">Transmembrane</keyword>
<name>A0A0H2SCH1_9AGAM</name>
<dbReference type="Gene3D" id="1.10.8.1310">
    <property type="match status" value="1"/>
</dbReference>
<evidence type="ECO:0000313" key="6">
    <source>
        <dbReference type="Proteomes" id="UP000053477"/>
    </source>
</evidence>
<dbReference type="SUPFAM" id="SSF47923">
    <property type="entry name" value="Ypt/Rab-GAP domain of gyp1p"/>
    <property type="match status" value="2"/>
</dbReference>
<evidence type="ECO:0000256" key="3">
    <source>
        <dbReference type="SAM" id="Phobius"/>
    </source>
</evidence>
<gene>
    <name evidence="5" type="ORF">SCHPADRAFT_885554</name>
</gene>
<dbReference type="PANTHER" id="PTHR20913">
    <property type="entry name" value="TBC1 DOMAIN FAMILY MEMBER 20/GTPASE"/>
    <property type="match status" value="1"/>
</dbReference>
<feature type="compositionally biased region" description="Basic and acidic residues" evidence="2">
    <location>
        <begin position="377"/>
        <end position="387"/>
    </location>
</feature>
<keyword evidence="6" id="KW-1185">Reference proteome</keyword>
<evidence type="ECO:0000259" key="4">
    <source>
        <dbReference type="PROSITE" id="PS50086"/>
    </source>
</evidence>